<name>A0A975BDP1_9BACT</name>
<evidence type="ECO:0000313" key="1">
    <source>
        <dbReference type="EMBL" id="QTA83462.1"/>
    </source>
</evidence>
<organism evidence="1 2">
    <name type="scientific">Desulfonema limicola</name>
    <dbReference type="NCBI Taxonomy" id="45656"/>
    <lineage>
        <taxon>Bacteria</taxon>
        <taxon>Pseudomonadati</taxon>
        <taxon>Thermodesulfobacteriota</taxon>
        <taxon>Desulfobacteria</taxon>
        <taxon>Desulfobacterales</taxon>
        <taxon>Desulfococcaceae</taxon>
        <taxon>Desulfonema</taxon>
    </lineage>
</organism>
<protein>
    <submittedName>
        <fullName evidence="1">Uncharacterized protein</fullName>
    </submittedName>
</protein>
<reference evidence="1" key="1">
    <citation type="journal article" date="2021" name="Microb. Physiol.">
        <title>Proteogenomic Insights into the Physiology of Marine, Sulfate-Reducing, Filamentous Desulfonema limicola and Desulfonema magnum.</title>
        <authorList>
            <person name="Schnaars V."/>
            <person name="Wohlbrand L."/>
            <person name="Scheve S."/>
            <person name="Hinrichs C."/>
            <person name="Reinhardt R."/>
            <person name="Rabus R."/>
        </authorList>
    </citation>
    <scope>NUCLEOTIDE SEQUENCE</scope>
    <source>
        <strain evidence="1">5ac10</strain>
    </source>
</reference>
<dbReference type="RefSeq" id="WP_207689313.1">
    <property type="nucleotide sequence ID" value="NZ_CP061799.1"/>
</dbReference>
<sequence>MNTYRTYLTVTNPGQLTLTDLPFQSGQTVEILIRPQKKKTGKSLKALQKLFKETQKLPQIQTITEEDIQAEIAGCRSSK</sequence>
<proteinExistence type="predicted"/>
<gene>
    <name evidence="1" type="ORF">dnl_58720</name>
</gene>
<dbReference type="Proteomes" id="UP000663720">
    <property type="component" value="Chromosome"/>
</dbReference>
<accession>A0A975BDP1</accession>
<keyword evidence="2" id="KW-1185">Reference proteome</keyword>
<dbReference type="AlphaFoldDB" id="A0A975BDP1"/>
<dbReference type="KEGG" id="dli:dnl_58720"/>
<evidence type="ECO:0000313" key="2">
    <source>
        <dbReference type="Proteomes" id="UP000663720"/>
    </source>
</evidence>
<dbReference type="EMBL" id="CP061799">
    <property type="protein sequence ID" value="QTA83462.1"/>
    <property type="molecule type" value="Genomic_DNA"/>
</dbReference>